<dbReference type="EMBL" id="MVDD01000017">
    <property type="protein sequence ID" value="PKQ61145.1"/>
    <property type="molecule type" value="Genomic_DNA"/>
</dbReference>
<dbReference type="AlphaFoldDB" id="A0A2N3HSW1"/>
<reference evidence="1 2" key="1">
    <citation type="journal article" date="2017" name="Front. Microbiol.">
        <title>Labilibaculum manganireducens gen. nov., sp. nov. and Labilibaculum filiforme sp. nov., Novel Bacteroidetes Isolated from Subsurface Sediments of the Baltic Sea.</title>
        <authorList>
            <person name="Vandieken V."/>
            <person name="Marshall I.P."/>
            <person name="Niemann H."/>
            <person name="Engelen B."/>
            <person name="Cypionka H."/>
        </authorList>
    </citation>
    <scope>NUCLEOTIDE SEQUENCE [LARGE SCALE GENOMIC DNA]</scope>
    <source>
        <strain evidence="1 2">59.16B</strain>
    </source>
</reference>
<keyword evidence="2" id="KW-1185">Reference proteome</keyword>
<sequence>MVDLGFNIPRIKWAQSASEVFISKLAERKDIKRFSNRPVSEIRKYLLFAGRGIYLVGLDQHVGFVLVDSNKMSFIHPSYYYPEKGVMSETLNSENPFKHSKYRVIGKLFSDKMVINWMNKTAY</sequence>
<evidence type="ECO:0000313" key="2">
    <source>
        <dbReference type="Proteomes" id="UP000233535"/>
    </source>
</evidence>
<organism evidence="1 2">
    <name type="scientific">Labilibaculum filiforme</name>
    <dbReference type="NCBI Taxonomy" id="1940526"/>
    <lineage>
        <taxon>Bacteria</taxon>
        <taxon>Pseudomonadati</taxon>
        <taxon>Bacteroidota</taxon>
        <taxon>Bacteroidia</taxon>
        <taxon>Marinilabiliales</taxon>
        <taxon>Marinifilaceae</taxon>
        <taxon>Labilibaculum</taxon>
    </lineage>
</organism>
<accession>A0A2N3HSW1</accession>
<proteinExistence type="predicted"/>
<dbReference type="Proteomes" id="UP000233535">
    <property type="component" value="Unassembled WGS sequence"/>
</dbReference>
<name>A0A2N3HSW1_9BACT</name>
<evidence type="ECO:0000313" key="1">
    <source>
        <dbReference type="EMBL" id="PKQ61145.1"/>
    </source>
</evidence>
<comment type="caution">
    <text evidence="1">The sequence shown here is derived from an EMBL/GenBank/DDBJ whole genome shotgun (WGS) entry which is preliminary data.</text>
</comment>
<protein>
    <submittedName>
        <fullName evidence="1">Uncharacterized protein</fullName>
    </submittedName>
</protein>
<gene>
    <name evidence="1" type="ORF">BZG02_16795</name>
</gene>